<evidence type="ECO:0008006" key="7">
    <source>
        <dbReference type="Google" id="ProtNLM"/>
    </source>
</evidence>
<dbReference type="InterPro" id="IPR050491">
    <property type="entry name" value="AmpC-like"/>
</dbReference>
<evidence type="ECO:0000259" key="4">
    <source>
        <dbReference type="Pfam" id="PF11954"/>
    </source>
</evidence>
<dbReference type="Pfam" id="PF11954">
    <property type="entry name" value="DUF3471"/>
    <property type="match status" value="1"/>
</dbReference>
<proteinExistence type="inferred from homology"/>
<keyword evidence="6" id="KW-1185">Reference proteome</keyword>
<dbReference type="Proteomes" id="UP000016800">
    <property type="component" value="Chromosome V"/>
</dbReference>
<protein>
    <recommendedName>
        <fullName evidence="7">Beta-lactamase-related domain-containing protein</fullName>
    </recommendedName>
</protein>
<feature type="compositionally biased region" description="Polar residues" evidence="2">
    <location>
        <begin position="812"/>
        <end position="821"/>
    </location>
</feature>
<evidence type="ECO:0000313" key="6">
    <source>
        <dbReference type="Proteomes" id="UP000016800"/>
    </source>
</evidence>
<dbReference type="InterPro" id="IPR012338">
    <property type="entry name" value="Beta-lactam/transpept-like"/>
</dbReference>
<dbReference type="Pfam" id="PF00144">
    <property type="entry name" value="Beta-lactamase"/>
    <property type="match status" value="1"/>
</dbReference>
<feature type="domain" description="Beta-lactamase-related" evidence="3">
    <location>
        <begin position="29"/>
        <end position="345"/>
    </location>
</feature>
<dbReference type="VEuPathDB" id="FungiDB:FFUJ_06867"/>
<evidence type="ECO:0000256" key="2">
    <source>
        <dbReference type="SAM" id="MobiDB-lite"/>
    </source>
</evidence>
<evidence type="ECO:0000313" key="5">
    <source>
        <dbReference type="EMBL" id="CCT68104.1"/>
    </source>
</evidence>
<dbReference type="RefSeq" id="XP_023430184.1">
    <property type="nucleotide sequence ID" value="XM_023577056.1"/>
</dbReference>
<dbReference type="InterPro" id="IPR021860">
    <property type="entry name" value="Peptidase_S12_Pab87-rel_C"/>
</dbReference>
<dbReference type="PANTHER" id="PTHR46825">
    <property type="entry name" value="D-ALANYL-D-ALANINE-CARBOXYPEPTIDASE/ENDOPEPTIDASE AMPH"/>
    <property type="match status" value="1"/>
</dbReference>
<dbReference type="EMBL" id="HF679027">
    <property type="protein sequence ID" value="CCT68104.1"/>
    <property type="molecule type" value="Genomic_DNA"/>
</dbReference>
<dbReference type="SUPFAM" id="SSF56601">
    <property type="entry name" value="beta-lactamase/transpeptidase-like"/>
    <property type="match status" value="1"/>
</dbReference>
<sequence length="821" mass="90893">MVSYSRTNIHDAIVFLEPQMDYICKVSGATGLSLSVVSGGEEAYAKHLGFRDVEVQNTPDGDTTYFIGSVTKGIVAVLVGILVEEGKLGWSTRVASVLPELQDAFEGRGSQITIADLLSHRTGVARSDAIWISRAGNILLPKDFRNDFLYNNYAYDVEKVWEPMGMHRTSVEDLAGNSNAAKAYYALEDASSYEVPIPTISHETIMGAGGAIRSCTNDLAKYYCSFMKAVNHQFNNNTTSTPNSPFKQLTTILRPHNQLGVISLGEQSYALGWGRAQLPCPLGTLNYNYLLIPLMPVIGQGAPSQLTLYHGGSIQGFNTAAYLLPETETAIIAMQNSSGLGDACDWIPQIIMHTLSGSTERIGFLHLATVAVRAALSLPEKIDDELETRRERGTRHMNLEAYTGRYWNALQNFRIDVKILNGRLSMTFQGILNETYELRHYHHHLWTWNVSHNETAKQGRYPTKPWISYIIELDCGENKEAQVLLWKYDEEHPEPGVFRQALAQPRTPYSGRQGLRFRNHGSDLVDETTNPTAGQAQASAPANSDSQDVSTKLKIFSFWIKVYEEILADKDEQLKKILDAYDVLLERAAGTDGGIASSNTIQNQGDDVGFIKDSSSAEADIGDSSSSELSDSGIHLLPSARRVVGDDAKMKAIVKIKLDEMQQKEWVLKWPGHVFKVQTAALNPYAGLAWAGATELVARYKIVEEDYIYGKHGKHEDFEKILVAMYSKITLFYIKAACYFAKSTLKRMLRGVATLDDWKSTLTNLTKADEECQAFVVSLGISASLKKGRSDLGKAEQSRPALKSTESRHGFSMTSTSISNI</sequence>
<organism evidence="5 6">
    <name type="scientific">Gibberella fujikuroi (strain CBS 195.34 / IMI 58289 / NRRL A-6831)</name>
    <name type="common">Bakanae and foot rot disease fungus</name>
    <name type="synonym">Fusarium fujikuroi</name>
    <dbReference type="NCBI Taxonomy" id="1279085"/>
    <lineage>
        <taxon>Eukaryota</taxon>
        <taxon>Fungi</taxon>
        <taxon>Dikarya</taxon>
        <taxon>Ascomycota</taxon>
        <taxon>Pezizomycotina</taxon>
        <taxon>Sordariomycetes</taxon>
        <taxon>Hypocreomycetidae</taxon>
        <taxon>Hypocreales</taxon>
        <taxon>Nectriaceae</taxon>
        <taxon>Fusarium</taxon>
        <taxon>Fusarium fujikuroi species complex</taxon>
    </lineage>
</organism>
<dbReference type="GeneID" id="35400344"/>
<dbReference type="AlphaFoldDB" id="S0DZT1"/>
<dbReference type="STRING" id="1279085.S0DZT1"/>
<dbReference type="Gene3D" id="3.40.710.10">
    <property type="entry name" value="DD-peptidase/beta-lactamase superfamily"/>
    <property type="match status" value="2"/>
</dbReference>
<comment type="similarity">
    <text evidence="1">Belongs to the peptidase S12 family.</text>
</comment>
<evidence type="ECO:0000256" key="1">
    <source>
        <dbReference type="ARBA" id="ARBA00038215"/>
    </source>
</evidence>
<feature type="region of interest" description="Disordered" evidence="2">
    <location>
        <begin position="508"/>
        <end position="545"/>
    </location>
</feature>
<dbReference type="PANTHER" id="PTHR46825:SF14">
    <property type="entry name" value="BETA-LACTAMASE-RELATED DOMAIN-CONTAINING PROTEIN"/>
    <property type="match status" value="1"/>
</dbReference>
<evidence type="ECO:0000259" key="3">
    <source>
        <dbReference type="Pfam" id="PF00144"/>
    </source>
</evidence>
<dbReference type="InterPro" id="IPR001466">
    <property type="entry name" value="Beta-lactam-related"/>
</dbReference>
<accession>S0DZT1</accession>
<reference evidence="6" key="1">
    <citation type="journal article" date="2013" name="PLoS Pathog.">
        <title>Deciphering the cryptic genome: genome-wide analyses of the rice pathogen Fusarium fujikuroi reveal complex regulation of secondary metabolism and novel metabolites.</title>
        <authorList>
            <person name="Wiemann P."/>
            <person name="Sieber C.M."/>
            <person name="von Bargen K.W."/>
            <person name="Studt L."/>
            <person name="Niehaus E.M."/>
            <person name="Espino J.J."/>
            <person name="Huss K."/>
            <person name="Michielse C.B."/>
            <person name="Albermann S."/>
            <person name="Wagner D."/>
            <person name="Bergner S.V."/>
            <person name="Connolly L.R."/>
            <person name="Fischer A."/>
            <person name="Reuter G."/>
            <person name="Kleigrewe K."/>
            <person name="Bald T."/>
            <person name="Wingfield B.D."/>
            <person name="Ophir R."/>
            <person name="Freeman S."/>
            <person name="Hippler M."/>
            <person name="Smith K.M."/>
            <person name="Brown D.W."/>
            <person name="Proctor R.H."/>
            <person name="Munsterkotter M."/>
            <person name="Freitag M."/>
            <person name="Humpf H.U."/>
            <person name="Guldener U."/>
            <person name="Tudzynski B."/>
        </authorList>
    </citation>
    <scope>NUCLEOTIDE SEQUENCE [LARGE SCALE GENOMIC DNA]</scope>
    <source>
        <strain evidence="6">CBS 195.34 / IMI 58289 / NRRL A-6831</strain>
    </source>
</reference>
<feature type="compositionally biased region" description="Polar residues" evidence="2">
    <location>
        <begin position="527"/>
        <end position="545"/>
    </location>
</feature>
<feature type="region of interest" description="Disordered" evidence="2">
    <location>
        <begin position="791"/>
        <end position="821"/>
    </location>
</feature>
<name>S0DZT1_GIBF5</name>
<gene>
    <name evidence="5" type="ORF">FFUJ_06867</name>
</gene>
<dbReference type="HOGENOM" id="CLU_344533_0_0_1"/>
<feature type="domain" description="Peptidase S12 Pab87-related C-terminal" evidence="4">
    <location>
        <begin position="389"/>
        <end position="455"/>
    </location>
</feature>